<dbReference type="GO" id="GO:0008270">
    <property type="term" value="F:zinc ion binding"/>
    <property type="evidence" value="ECO:0007669"/>
    <property type="project" value="UniProtKB-KW"/>
</dbReference>
<dbReference type="GeneID" id="31676580"/>
<proteinExistence type="inferred from homology"/>
<evidence type="ECO:0000313" key="13">
    <source>
        <dbReference type="EMBL" id="ARD84963.1"/>
    </source>
</evidence>
<keyword evidence="4 9" id="KW-0862">Zinc</keyword>
<keyword evidence="3 10" id="KW-0863">Zinc-finger</keyword>
<evidence type="ECO:0000256" key="10">
    <source>
        <dbReference type="PIRSR" id="PIRSR005586-2"/>
    </source>
</evidence>
<dbReference type="EMBL" id="CP015363">
    <property type="protein sequence ID" value="ARD84963.1"/>
    <property type="molecule type" value="Genomic_DNA"/>
</dbReference>
<keyword evidence="6 8" id="KW-0804">Transcription</keyword>
<name>A0A1V0N4A8_9ARCH</name>
<feature type="binding site" evidence="9">
    <location>
        <position position="6"/>
    </location>
    <ligand>
        <name>Zn(2+)</name>
        <dbReference type="ChEBI" id="CHEBI:29105"/>
        <label>1</label>
    </ligand>
</feature>
<protein>
    <recommendedName>
        <fullName evidence="1">Transcription factor S</fullName>
    </recommendedName>
    <alternativeName>
        <fullName evidence="7">Transcription elongation factor IIS/RNA polymerase subunit homolog</fullName>
    </alternativeName>
</protein>
<dbReference type="PROSITE" id="PS01030">
    <property type="entry name" value="RNA_POL_M_15KD"/>
    <property type="match status" value="1"/>
</dbReference>
<evidence type="ECO:0000256" key="9">
    <source>
        <dbReference type="PIRSR" id="PIRSR005586-1"/>
    </source>
</evidence>
<keyword evidence="5" id="KW-0805">Transcription regulation</keyword>
<dbReference type="SMART" id="SM00440">
    <property type="entry name" value="ZnF_C2C2"/>
    <property type="match status" value="1"/>
</dbReference>
<dbReference type="PIRSF" id="PIRSF005586">
    <property type="entry name" value="RNApol_RpoM"/>
    <property type="match status" value="1"/>
</dbReference>
<feature type="binding site" evidence="9">
    <location>
        <position position="22"/>
    </location>
    <ligand>
        <name>Zn(2+)</name>
        <dbReference type="ChEBI" id="CHEBI:29105"/>
        <label>1</label>
    </ligand>
</feature>
<accession>A0A1V0N4A8</accession>
<sequence>MFCSKCGALMTPSRDKYICNSCGNEIPKAGTADQKIISKSSDKEIIMVAKEVNAEPLDSDAVCPVCHHTGAYYLLKQTRSADEPETKFYTCESCGHRWREY</sequence>
<comment type="similarity">
    <text evidence="8 11">Belongs to the archaeal rpoM/eukaryotic RPA12/RPB9/RPC11 RNA polymerase family.</text>
</comment>
<evidence type="ECO:0000256" key="3">
    <source>
        <dbReference type="ARBA" id="ARBA00022771"/>
    </source>
</evidence>
<dbReference type="CDD" id="cd10511">
    <property type="entry name" value="Zn-ribbon_TFS"/>
    <property type="match status" value="1"/>
</dbReference>
<dbReference type="InterPro" id="IPR006288">
    <property type="entry name" value="TFS"/>
</dbReference>
<dbReference type="GO" id="GO:0006351">
    <property type="term" value="P:DNA-templated transcription"/>
    <property type="evidence" value="ECO:0007669"/>
    <property type="project" value="InterPro"/>
</dbReference>
<gene>
    <name evidence="13" type="ORF">FAD_1082</name>
</gene>
<dbReference type="KEGG" id="fai:FAD_1082"/>
<feature type="binding site" evidence="9">
    <location>
        <position position="91"/>
    </location>
    <ligand>
        <name>Zn(2+)</name>
        <dbReference type="ChEBI" id="CHEBI:29105"/>
        <label>2</label>
    </ligand>
</feature>
<feature type="zinc finger region" description="C4-type" evidence="10">
    <location>
        <begin position="3"/>
        <end position="22"/>
    </location>
</feature>
<dbReference type="SUPFAM" id="SSF57783">
    <property type="entry name" value="Zinc beta-ribbon"/>
    <property type="match status" value="1"/>
</dbReference>
<dbReference type="InterPro" id="IPR001222">
    <property type="entry name" value="Znf_TFIIS"/>
</dbReference>
<evidence type="ECO:0000256" key="11">
    <source>
        <dbReference type="RuleBase" id="RU003474"/>
    </source>
</evidence>
<dbReference type="InterPro" id="IPR012164">
    <property type="entry name" value="Rpa12/Rpb9/Rpc10/TFS"/>
</dbReference>
<evidence type="ECO:0000256" key="4">
    <source>
        <dbReference type="ARBA" id="ARBA00022833"/>
    </source>
</evidence>
<keyword evidence="13" id="KW-0240">DNA-directed RNA polymerase</keyword>
<dbReference type="NCBIfam" id="TIGR01384">
    <property type="entry name" value="TFS_arch"/>
    <property type="match status" value="1"/>
</dbReference>
<dbReference type="Proteomes" id="UP000192050">
    <property type="component" value="Chromosome"/>
</dbReference>
<evidence type="ECO:0000256" key="6">
    <source>
        <dbReference type="ARBA" id="ARBA00023163"/>
    </source>
</evidence>
<keyword evidence="14" id="KW-1185">Reference proteome</keyword>
<dbReference type="PANTHER" id="PTHR11239">
    <property type="entry name" value="DNA-DIRECTED RNA POLYMERASE"/>
    <property type="match status" value="1"/>
</dbReference>
<keyword evidence="2 9" id="KW-0479">Metal-binding</keyword>
<evidence type="ECO:0000259" key="12">
    <source>
        <dbReference type="PROSITE" id="PS51133"/>
    </source>
</evidence>
<dbReference type="InterPro" id="IPR001529">
    <property type="entry name" value="Zn_ribbon_RPB9"/>
</dbReference>
<dbReference type="Pfam" id="PF01096">
    <property type="entry name" value="Zn_ribbon_TFIIS"/>
    <property type="match status" value="1"/>
</dbReference>
<feature type="binding site" evidence="9">
    <location>
        <position position="94"/>
    </location>
    <ligand>
        <name>Zn(2+)</name>
        <dbReference type="ChEBI" id="CHEBI:29105"/>
        <label>2</label>
    </ligand>
</feature>
<reference evidence="13 14" key="1">
    <citation type="submission" date="2011-10" db="EMBL/GenBank/DDBJ databases">
        <title>Metabolic and evolutionary patterns in the extreme acidophile Ferroplasma acidiphilum.</title>
        <authorList>
            <person name="Golyshina O.V."/>
            <person name="Kozyavkin S.A."/>
            <person name="Tatusov R.L."/>
            <person name="Slesarev A.I."/>
            <person name="Golyshin P.N."/>
        </authorList>
    </citation>
    <scope>NUCLEOTIDE SEQUENCE [LARGE SCALE GENOMIC DNA]</scope>
    <source>
        <strain evidence="14">Y</strain>
    </source>
</reference>
<dbReference type="GO" id="GO:0003899">
    <property type="term" value="F:DNA-directed RNA polymerase activity"/>
    <property type="evidence" value="ECO:0007669"/>
    <property type="project" value="InterPro"/>
</dbReference>
<dbReference type="Gene3D" id="2.20.25.10">
    <property type="match status" value="1"/>
</dbReference>
<dbReference type="GO" id="GO:0000428">
    <property type="term" value="C:DNA-directed RNA polymerase complex"/>
    <property type="evidence" value="ECO:0007669"/>
    <property type="project" value="UniProtKB-KW"/>
</dbReference>
<dbReference type="GO" id="GO:0003676">
    <property type="term" value="F:nucleic acid binding"/>
    <property type="evidence" value="ECO:0007669"/>
    <property type="project" value="InterPro"/>
</dbReference>
<dbReference type="PANTHER" id="PTHR11239:SF12">
    <property type="entry name" value="DNA-DIRECTED RNA POLYMERASE III SUBUNIT RPC10"/>
    <property type="match status" value="1"/>
</dbReference>
<dbReference type="RefSeq" id="WP_009886188.1">
    <property type="nucleotide sequence ID" value="NZ_CP015363.1"/>
</dbReference>
<evidence type="ECO:0000256" key="8">
    <source>
        <dbReference type="PIRNR" id="PIRNR005586"/>
    </source>
</evidence>
<feature type="binding site" evidence="9">
    <location>
        <position position="19"/>
    </location>
    <ligand>
        <name>Zn(2+)</name>
        <dbReference type="ChEBI" id="CHEBI:29105"/>
        <label>1</label>
    </ligand>
</feature>
<dbReference type="OrthoDB" id="72957at2157"/>
<dbReference type="PROSITE" id="PS51133">
    <property type="entry name" value="ZF_TFIIS_2"/>
    <property type="match status" value="1"/>
</dbReference>
<dbReference type="GO" id="GO:0006355">
    <property type="term" value="P:regulation of DNA-templated transcription"/>
    <property type="evidence" value="ECO:0007669"/>
    <property type="project" value="InterPro"/>
</dbReference>
<dbReference type="STRING" id="74969.FAD_1082"/>
<dbReference type="SMART" id="SM00661">
    <property type="entry name" value="RPOL9"/>
    <property type="match status" value="1"/>
</dbReference>
<feature type="binding site" evidence="9">
    <location>
        <position position="63"/>
    </location>
    <ligand>
        <name>Zn(2+)</name>
        <dbReference type="ChEBI" id="CHEBI:29105"/>
        <label>2</label>
    </ligand>
</feature>
<dbReference type="GeneID" id="16024313"/>
<dbReference type="InterPro" id="IPR019761">
    <property type="entry name" value="DNA-dir_RNA_pol-M_15_CS"/>
</dbReference>
<dbReference type="AlphaFoldDB" id="A0A1V0N4A8"/>
<feature type="binding site" evidence="9">
    <location>
        <position position="66"/>
    </location>
    <ligand>
        <name>Zn(2+)</name>
        <dbReference type="ChEBI" id="CHEBI:29105"/>
        <label>2</label>
    </ligand>
</feature>
<evidence type="ECO:0000256" key="5">
    <source>
        <dbReference type="ARBA" id="ARBA00023015"/>
    </source>
</evidence>
<feature type="domain" description="TFIIS-type" evidence="12">
    <location>
        <begin position="59"/>
        <end position="99"/>
    </location>
</feature>
<evidence type="ECO:0000256" key="2">
    <source>
        <dbReference type="ARBA" id="ARBA00022723"/>
    </source>
</evidence>
<evidence type="ECO:0000256" key="7">
    <source>
        <dbReference type="ARBA" id="ARBA00032962"/>
    </source>
</evidence>
<evidence type="ECO:0000256" key="1">
    <source>
        <dbReference type="ARBA" id="ARBA00018272"/>
    </source>
</evidence>
<feature type="binding site" evidence="9">
    <location>
        <position position="3"/>
    </location>
    <ligand>
        <name>Zn(2+)</name>
        <dbReference type="ChEBI" id="CHEBI:29105"/>
        <label>1</label>
    </ligand>
</feature>
<organism evidence="13 14">
    <name type="scientific">Ferroplasma acidiphilum</name>
    <dbReference type="NCBI Taxonomy" id="74969"/>
    <lineage>
        <taxon>Archaea</taxon>
        <taxon>Methanobacteriati</taxon>
        <taxon>Thermoplasmatota</taxon>
        <taxon>Thermoplasmata</taxon>
        <taxon>Thermoplasmatales</taxon>
        <taxon>Ferroplasmaceae</taxon>
        <taxon>Ferroplasma</taxon>
    </lineage>
</organism>
<evidence type="ECO:0000313" key="14">
    <source>
        <dbReference type="Proteomes" id="UP000192050"/>
    </source>
</evidence>